<evidence type="ECO:0000256" key="1">
    <source>
        <dbReference type="ARBA" id="ARBA00004613"/>
    </source>
</evidence>
<dbReference type="Proteomes" id="UP001177023">
    <property type="component" value="Unassembled WGS sequence"/>
</dbReference>
<feature type="region of interest" description="Disordered" evidence="5">
    <location>
        <begin position="292"/>
        <end position="321"/>
    </location>
</feature>
<sequence>MRLLWSLFLFIPITIASYCGENGVPFSMEVLSNGFPVLGCAQPSCIAQPDEGYDDSVFETDPSGQVDGFFRDGDRAQNTFWRANKFKANCSGAFDELACVRKNQWVGGIEYIDHPRQPLVLQCCSFEGLRFSQDVGVTTISAGEAVTGGEVIRDGRQISFDVIANVRKVIDPEDKSVSYEVTVRRMNCLPDPPEIEVAYEQDIDDEIYRVLGTAGNTTLKSKEIEPPIQKYKKKPVREPKRKPSKQRKRPNSEFAFGAPNFDPIKAPSNPPTRYPKITNDDEPEAFTMQPYHRTVPARRPRQRPSTTANPLPSTPTTTVAPETTSVFTPVTIGRDQFAQMQPGAVTPAPFNHLQFPGFNFQPVQQSPQLYNPFQLPPHPHFGMVTPAPNPFGFPQPQHEQYYHHQFPGLQTAQNYGVLNPSGFGHAQLSPIGPAAECDQRRVAAIFAAFGIPIWATIRHSTTCAAACLATIWPEFAAEPNPRFTYNMKSIIICLLVFLSSYIGAVDAEQCILISNDFNIQQYPTLHYFAPGATNVTKYLAFESLEELQKFAKDIDRK</sequence>
<evidence type="ECO:0000256" key="5">
    <source>
        <dbReference type="SAM" id="MobiDB-lite"/>
    </source>
</evidence>
<dbReference type="PANTHER" id="PTHR46706:SF12">
    <property type="entry name" value="PROTEIN QUA-1-RELATED"/>
    <property type="match status" value="1"/>
</dbReference>
<dbReference type="PANTHER" id="PTHR46706">
    <property type="entry name" value="PROTEIN QUA-1-RELATED"/>
    <property type="match status" value="1"/>
</dbReference>
<evidence type="ECO:0000256" key="4">
    <source>
        <dbReference type="ARBA" id="ARBA00022729"/>
    </source>
</evidence>
<evidence type="ECO:0000256" key="3">
    <source>
        <dbReference type="ARBA" id="ARBA00022525"/>
    </source>
</evidence>
<keyword evidence="3" id="KW-0964">Secreted</keyword>
<proteinExistence type="predicted"/>
<evidence type="ECO:0000313" key="7">
    <source>
        <dbReference type="EMBL" id="CAJ0583482.1"/>
    </source>
</evidence>
<feature type="chain" id="PRO_5041404880" evidence="6">
    <location>
        <begin position="17"/>
        <end position="557"/>
    </location>
</feature>
<feature type="non-terminal residue" evidence="7">
    <location>
        <position position="1"/>
    </location>
</feature>
<dbReference type="InterPro" id="IPR052140">
    <property type="entry name" value="Dev_Signal_Hedgehog-like"/>
</dbReference>
<gene>
    <name evidence="7" type="ORF">MSPICULIGERA_LOCUS21561</name>
</gene>
<feature type="compositionally biased region" description="Basic residues" evidence="5">
    <location>
        <begin position="230"/>
        <end position="249"/>
    </location>
</feature>
<dbReference type="GO" id="GO:0005576">
    <property type="term" value="C:extracellular region"/>
    <property type="evidence" value="ECO:0007669"/>
    <property type="project" value="UniProtKB-SubCell"/>
</dbReference>
<accession>A0AA36DA10</accession>
<comment type="caution">
    <text evidence="7">The sequence shown here is derived from an EMBL/GenBank/DDBJ whole genome shotgun (WGS) entry which is preliminary data.</text>
</comment>
<protein>
    <submittedName>
        <fullName evidence="7">Uncharacterized protein</fullName>
    </submittedName>
</protein>
<dbReference type="CDD" id="cd02961">
    <property type="entry name" value="PDI_a_family"/>
    <property type="match status" value="1"/>
</dbReference>
<dbReference type="AlphaFoldDB" id="A0AA36DA10"/>
<evidence type="ECO:0000256" key="2">
    <source>
        <dbReference type="ARBA" id="ARBA00022473"/>
    </source>
</evidence>
<evidence type="ECO:0000313" key="8">
    <source>
        <dbReference type="Proteomes" id="UP001177023"/>
    </source>
</evidence>
<name>A0AA36DA10_9BILA</name>
<keyword evidence="4 6" id="KW-0732">Signal</keyword>
<dbReference type="EMBL" id="CATQJA010002665">
    <property type="protein sequence ID" value="CAJ0583482.1"/>
    <property type="molecule type" value="Genomic_DNA"/>
</dbReference>
<comment type="subcellular location">
    <subcellularLocation>
        <location evidence="1">Secreted</location>
    </subcellularLocation>
</comment>
<organism evidence="7 8">
    <name type="scientific">Mesorhabditis spiculigera</name>
    <dbReference type="NCBI Taxonomy" id="96644"/>
    <lineage>
        <taxon>Eukaryota</taxon>
        <taxon>Metazoa</taxon>
        <taxon>Ecdysozoa</taxon>
        <taxon>Nematoda</taxon>
        <taxon>Chromadorea</taxon>
        <taxon>Rhabditida</taxon>
        <taxon>Rhabditina</taxon>
        <taxon>Rhabditomorpha</taxon>
        <taxon>Rhabditoidea</taxon>
        <taxon>Rhabditidae</taxon>
        <taxon>Mesorhabditinae</taxon>
        <taxon>Mesorhabditis</taxon>
    </lineage>
</organism>
<feature type="region of interest" description="Disordered" evidence="5">
    <location>
        <begin position="221"/>
        <end position="272"/>
    </location>
</feature>
<feature type="signal peptide" evidence="6">
    <location>
        <begin position="1"/>
        <end position="16"/>
    </location>
</feature>
<evidence type="ECO:0000256" key="6">
    <source>
        <dbReference type="SAM" id="SignalP"/>
    </source>
</evidence>
<keyword evidence="2" id="KW-0217">Developmental protein</keyword>
<keyword evidence="8" id="KW-1185">Reference proteome</keyword>
<reference evidence="7" key="1">
    <citation type="submission" date="2023-06" db="EMBL/GenBank/DDBJ databases">
        <authorList>
            <person name="Delattre M."/>
        </authorList>
    </citation>
    <scope>NUCLEOTIDE SEQUENCE</scope>
    <source>
        <strain evidence="7">AF72</strain>
    </source>
</reference>